<dbReference type="SUPFAM" id="SSF57603">
    <property type="entry name" value="FnI-like domain"/>
    <property type="match status" value="12"/>
</dbReference>
<dbReference type="Pfam" id="PF23334">
    <property type="entry name" value="VWC2L_2nd"/>
    <property type="match status" value="3"/>
</dbReference>
<dbReference type="SMART" id="SM00216">
    <property type="entry name" value="VWD"/>
    <property type="match status" value="1"/>
</dbReference>
<feature type="domain" description="VWFC" evidence="9">
    <location>
        <begin position="765"/>
        <end position="821"/>
    </location>
</feature>
<feature type="domain" description="VWFC" evidence="9">
    <location>
        <begin position="490"/>
        <end position="549"/>
    </location>
</feature>
<dbReference type="InterPro" id="IPR001007">
    <property type="entry name" value="VWF_dom"/>
</dbReference>
<dbReference type="PROSITE" id="PS51233">
    <property type="entry name" value="VWFD"/>
    <property type="match status" value="1"/>
</dbReference>
<dbReference type="STRING" id="246437.L9JG99"/>
<evidence type="ECO:0000256" key="3">
    <source>
        <dbReference type="ARBA" id="ARBA00022729"/>
    </source>
</evidence>
<name>L9JG99_TUPCH</name>
<dbReference type="PROSITE" id="PS01208">
    <property type="entry name" value="VWFC_1"/>
    <property type="match status" value="4"/>
</dbReference>
<dbReference type="EMBL" id="KB321076">
    <property type="protein sequence ID" value="ELW48027.1"/>
    <property type="molecule type" value="Genomic_DNA"/>
</dbReference>
<evidence type="ECO:0000256" key="1">
    <source>
        <dbReference type="ARBA" id="ARBA00004613"/>
    </source>
</evidence>
<dbReference type="InterPro" id="IPR001846">
    <property type="entry name" value="VWF_type-D"/>
</dbReference>
<evidence type="ECO:0000259" key="10">
    <source>
        <dbReference type="PROSITE" id="PS51233"/>
    </source>
</evidence>
<feature type="coiled-coil region" evidence="6">
    <location>
        <begin position="70"/>
        <end position="97"/>
    </location>
</feature>
<dbReference type="Gene3D" id="2.10.70.10">
    <property type="entry name" value="Complement Module, domain 1"/>
    <property type="match status" value="5"/>
</dbReference>
<gene>
    <name evidence="11" type="ORF">TREES_T100001053</name>
</gene>
<accession>L9JG99</accession>
<dbReference type="PANTHER" id="PTHR46698">
    <property type="entry name" value="CROSSVEINLESS 2"/>
    <property type="match status" value="1"/>
</dbReference>
<dbReference type="PROSITE" id="PS50184">
    <property type="entry name" value="VWFC_2"/>
    <property type="match status" value="9"/>
</dbReference>
<evidence type="ECO:0000256" key="8">
    <source>
        <dbReference type="SAM" id="SignalP"/>
    </source>
</evidence>
<feature type="compositionally biased region" description="Basic and acidic residues" evidence="7">
    <location>
        <begin position="1484"/>
        <end position="1494"/>
    </location>
</feature>
<dbReference type="GO" id="GO:0005576">
    <property type="term" value="C:extracellular region"/>
    <property type="evidence" value="ECO:0007669"/>
    <property type="project" value="UniProtKB-SubCell"/>
</dbReference>
<dbReference type="InterPro" id="IPR052424">
    <property type="entry name" value="Kielin_Chordin-BMP_Reg"/>
</dbReference>
<dbReference type="InParanoid" id="L9JG99"/>
<sequence length="1494" mass="158976">MAGLRAALLPLVLQLGSLALAAGTGAAGAAAPRKLSGLADVLDYQQQAPAHSSALAEAPQELWRPLEELLRWLEAEVKELREQNKNLQARVQRLETCECRPASPHCWGLGRAWPEGARWEPDACTACTCQDGAVHCGPQTDLPRCRGCSHNGKAYGNGETFSPDACTACHCLAGTVQCQRFPCPELNCLESYTPPGECCPICRPGCEYEGQFYEEGADFLSRTNSCLQCSCLRSLVRCVPIKCPPSPCPEPVLRPGHCCPDCQGCTEGGLHREHGQEWTSPVDPCQICRCLAHPLHLFIPLTRGHQKETERRADPGHWGCTEGGLHREHGQEWTSPVDPCQICRCLEGHVQCRQRECASQCPYPARPLPGTCCPVCDGCFLNGREHRSGEPVGLGDPCSHCRCAAGEVSCEEQECPVAPCAPAAPGPQLCPACILDGEEFASGTQWQPDGQPCTVCSCQEGVPVCGAVLCPPASCQHPTQLPGACCPSCESCTYHGQVYANRQNFTDTNSPCHACSCEDGTVRCSLLDCPPTTCARPHSGPGQCCPRCPGCTLERQVFVDGESFSHPGDPCQQCRCQEGHAHCQPRACPRALCAHPLPGTCCQNDCSGCEYLGESYLSKQEFQDPREPCNLCTCLGGFVTCSRQPCEPLGCSHPLIPAGHCCPACEGCLYHGVRAAHGETLPDPLDPACSLCTCQAPRGQQYQEGPASSCEQCHCRVPQGGALVTRPRPGSPAGRPGLPCASAMPTLLCSLQVPEQGSCCPHWGCLAHGKEHPEGSSWVPPDSPCSSCVCHEGVATCARVQCVSACAQPRQGPRDCCPGCSGCEHKGRKYEPGERFQPGADPCEVCVCELQPEGPPSLHCHRQQCPSLVGCPLSQVLAPGPQHCCPTCAGLSWFQGTVLETQALVEALSNCTEGLRGFELAPPDPCYTCQCQLLESRCSLPVVHTLAGSDMALHSPDLSRAQLSPVGEPHPCWELLPGVPGINVCPQRGHVDCHAVDCPALSCPQGWAKVVDADGCCERCQAPAKACEHLGRQLAPGERWAVDACTSCSCVGGPRASPAGRSRVARGGAQTPLAEPERSPRPLQIPGWAALGCSVWRRVCRQGVVSDVVPGGGQNEAPALSPSSCCPRCLPRPASCMAFGDPHYRTFDGRLLHFQGSCSYVLAKDCHGGDFSVHVTNDNRGRSGVAWTQEVAVLLGALAVRLLQGGAVTVDGRPVALPFLQDPLLFMELRGRTVIVHTQPGLQVLWDGQSQVEVSVPGSYRGHTCGLCGNFNGFAQDDLQGPEGQLLSTEAAFGNSWQVPEGPGPGRPCAAGRDVDPCRAAGYRARREANARCGVLKSAPFRRCHTVVPPEPFFAACVYDLCACGPGSSADGCLCDALEAYASHCRQAGVTPTWRGPTLCVVGCPLDRGFVFDECGPPCPRTCFNQHTPLGELAADCVRPCIPGCQCPAGLVEHEAHCIPPEACPPVLFTGDQAPSTRPSPSWDPREHPEPGRH</sequence>
<feature type="region of interest" description="Disordered" evidence="7">
    <location>
        <begin position="1470"/>
        <end position="1494"/>
    </location>
</feature>
<dbReference type="SMART" id="SM00215">
    <property type="entry name" value="VWC_out"/>
    <property type="match status" value="4"/>
</dbReference>
<feature type="domain" description="VWFC" evidence="9">
    <location>
        <begin position="320"/>
        <end position="377"/>
    </location>
</feature>
<evidence type="ECO:0000256" key="4">
    <source>
        <dbReference type="ARBA" id="ARBA00022737"/>
    </source>
</evidence>
<comment type="subcellular location">
    <subcellularLocation>
        <location evidence="1">Secreted</location>
    </subcellularLocation>
</comment>
<feature type="chain" id="PRO_5003999225" evidence="8">
    <location>
        <begin position="22"/>
        <end position="1494"/>
    </location>
</feature>
<evidence type="ECO:0000256" key="7">
    <source>
        <dbReference type="SAM" id="MobiDB-lite"/>
    </source>
</evidence>
<evidence type="ECO:0000256" key="6">
    <source>
        <dbReference type="SAM" id="Coils"/>
    </source>
</evidence>
<feature type="region of interest" description="Disordered" evidence="7">
    <location>
        <begin position="1054"/>
        <end position="1080"/>
    </location>
</feature>
<evidence type="ECO:0000259" key="9">
    <source>
        <dbReference type="PROSITE" id="PS50184"/>
    </source>
</evidence>
<proteinExistence type="predicted"/>
<dbReference type="CDD" id="cd19941">
    <property type="entry name" value="TIL"/>
    <property type="match status" value="1"/>
</dbReference>
<keyword evidence="6" id="KW-0175">Coiled coil</keyword>
<feature type="domain" description="VWFC" evidence="9">
    <location>
        <begin position="431"/>
        <end position="490"/>
    </location>
</feature>
<evidence type="ECO:0000313" key="11">
    <source>
        <dbReference type="EMBL" id="ELW48027.1"/>
    </source>
</evidence>
<keyword evidence="4" id="KW-0677">Repeat</keyword>
<feature type="domain" description="VWFC" evidence="9">
    <location>
        <begin position="607"/>
        <end position="666"/>
    </location>
</feature>
<evidence type="ECO:0000256" key="2">
    <source>
        <dbReference type="ARBA" id="ARBA00022525"/>
    </source>
</evidence>
<protein>
    <submittedName>
        <fullName evidence="11">Kielin/chordin-like protein</fullName>
    </submittedName>
</protein>
<dbReference type="SMART" id="SM00214">
    <property type="entry name" value="VWC"/>
    <property type="match status" value="12"/>
</dbReference>
<reference evidence="12" key="2">
    <citation type="journal article" date="2013" name="Nat. Commun.">
        <title>Genome of the Chinese tree shrew.</title>
        <authorList>
            <person name="Fan Y."/>
            <person name="Huang Z.Y."/>
            <person name="Cao C.C."/>
            <person name="Chen C.S."/>
            <person name="Chen Y.X."/>
            <person name="Fan D.D."/>
            <person name="He J."/>
            <person name="Hou H.L."/>
            <person name="Hu L."/>
            <person name="Hu X.T."/>
            <person name="Jiang X.T."/>
            <person name="Lai R."/>
            <person name="Lang Y.S."/>
            <person name="Liang B."/>
            <person name="Liao S.G."/>
            <person name="Mu D."/>
            <person name="Ma Y.Y."/>
            <person name="Niu Y.Y."/>
            <person name="Sun X.Q."/>
            <person name="Xia J.Q."/>
            <person name="Xiao J."/>
            <person name="Xiong Z.Q."/>
            <person name="Xu L."/>
            <person name="Yang L."/>
            <person name="Zhang Y."/>
            <person name="Zhao W."/>
            <person name="Zhao X.D."/>
            <person name="Zheng Y.T."/>
            <person name="Zhou J.M."/>
            <person name="Zhu Y.B."/>
            <person name="Zhang G.J."/>
            <person name="Wang J."/>
            <person name="Yao Y.G."/>
        </authorList>
    </citation>
    <scope>NUCLEOTIDE SEQUENCE [LARGE SCALE GENOMIC DNA]</scope>
</reference>
<reference evidence="12" key="1">
    <citation type="submission" date="2012-07" db="EMBL/GenBank/DDBJ databases">
        <title>Genome of the Chinese tree shrew, a rising model animal genetically related to primates.</title>
        <authorList>
            <person name="Zhang G."/>
            <person name="Fan Y."/>
            <person name="Yao Y."/>
            <person name="Huang Z."/>
        </authorList>
    </citation>
    <scope>NUCLEOTIDE SEQUENCE [LARGE SCALE GENOMIC DNA]</scope>
</reference>
<dbReference type="FunCoup" id="L9JG99">
    <property type="interactions" value="89"/>
</dbReference>
<feature type="signal peptide" evidence="8">
    <location>
        <begin position="1"/>
        <end position="21"/>
    </location>
</feature>
<feature type="domain" description="VWFC" evidence="9">
    <location>
        <begin position="821"/>
        <end position="889"/>
    </location>
</feature>
<dbReference type="InterPro" id="IPR014853">
    <property type="entry name" value="VWF/SSPO/ZAN-like_Cys-rich_dom"/>
</dbReference>
<dbReference type="InterPro" id="IPR036084">
    <property type="entry name" value="Ser_inhib-like_sf"/>
</dbReference>
<evidence type="ECO:0000256" key="5">
    <source>
        <dbReference type="ARBA" id="ARBA00023157"/>
    </source>
</evidence>
<feature type="domain" description="VWFD" evidence="10">
    <location>
        <begin position="1134"/>
        <end position="1310"/>
    </location>
</feature>
<dbReference type="SUPFAM" id="SSF57567">
    <property type="entry name" value="Serine protease inhibitors"/>
    <property type="match status" value="1"/>
</dbReference>
<dbReference type="CDD" id="cd14686">
    <property type="entry name" value="bZIP"/>
    <property type="match status" value="1"/>
</dbReference>
<organism evidence="11 12">
    <name type="scientific">Tupaia chinensis</name>
    <name type="common">Chinese tree shrew</name>
    <name type="synonym">Tupaia belangeri chinensis</name>
    <dbReference type="NCBI Taxonomy" id="246437"/>
    <lineage>
        <taxon>Eukaryota</taxon>
        <taxon>Metazoa</taxon>
        <taxon>Chordata</taxon>
        <taxon>Craniata</taxon>
        <taxon>Vertebrata</taxon>
        <taxon>Euteleostomi</taxon>
        <taxon>Mammalia</taxon>
        <taxon>Eutheria</taxon>
        <taxon>Euarchontoglires</taxon>
        <taxon>Scandentia</taxon>
        <taxon>Tupaiidae</taxon>
        <taxon>Tupaia</taxon>
    </lineage>
</organism>
<keyword evidence="5" id="KW-1015">Disulfide bond</keyword>
<feature type="domain" description="VWFC" evidence="9">
    <location>
        <begin position="146"/>
        <end position="203"/>
    </location>
</feature>
<dbReference type="SMART" id="SM00832">
    <property type="entry name" value="C8"/>
    <property type="match status" value="1"/>
</dbReference>
<dbReference type="PANTHER" id="PTHR46698:SF2">
    <property type="entry name" value="KIELIN_CHORDIN-LIKE PROTEIN"/>
    <property type="match status" value="1"/>
</dbReference>
<keyword evidence="3 8" id="KW-0732">Signal</keyword>
<dbReference type="Proteomes" id="UP000011518">
    <property type="component" value="Unassembled WGS sequence"/>
</dbReference>
<dbReference type="Gene3D" id="6.20.200.20">
    <property type="match status" value="5"/>
</dbReference>
<keyword evidence="12" id="KW-1185">Reference proteome</keyword>
<dbReference type="Pfam" id="PF00094">
    <property type="entry name" value="VWD"/>
    <property type="match status" value="1"/>
</dbReference>
<feature type="domain" description="VWFC" evidence="9">
    <location>
        <begin position="549"/>
        <end position="607"/>
    </location>
</feature>
<keyword evidence="2" id="KW-0964">Secreted</keyword>
<dbReference type="Pfam" id="PF00093">
    <property type="entry name" value="VWC"/>
    <property type="match status" value="3"/>
</dbReference>
<feature type="domain" description="VWFC" evidence="9">
    <location>
        <begin position="204"/>
        <end position="263"/>
    </location>
</feature>
<evidence type="ECO:0000313" key="12">
    <source>
        <dbReference type="Proteomes" id="UP000011518"/>
    </source>
</evidence>